<evidence type="ECO:0000313" key="3">
    <source>
        <dbReference type="Proteomes" id="UP001147695"/>
    </source>
</evidence>
<dbReference type="AlphaFoldDB" id="A0A9W9Q9M9"/>
<proteinExistence type="predicted"/>
<feature type="compositionally biased region" description="Basic and acidic residues" evidence="1">
    <location>
        <begin position="8"/>
        <end position="57"/>
    </location>
</feature>
<feature type="region of interest" description="Disordered" evidence="1">
    <location>
        <begin position="1"/>
        <end position="96"/>
    </location>
</feature>
<evidence type="ECO:0000256" key="1">
    <source>
        <dbReference type="SAM" id="MobiDB-lite"/>
    </source>
</evidence>
<gene>
    <name evidence="2" type="ORF">N7452_009955</name>
</gene>
<evidence type="ECO:0000313" key="2">
    <source>
        <dbReference type="EMBL" id="KAJ5329565.1"/>
    </source>
</evidence>
<sequence>MGNFKDPQQVRDQKLSERTGKVSVEKRSINKREKEQREKEEARKREKAAAEVAERAKQQAAQTAVLASGNQARKSREKSHNANVVSEFLEGYHDTP</sequence>
<organism evidence="2 3">
    <name type="scientific">Penicillium brevicompactum</name>
    <dbReference type="NCBI Taxonomy" id="5074"/>
    <lineage>
        <taxon>Eukaryota</taxon>
        <taxon>Fungi</taxon>
        <taxon>Dikarya</taxon>
        <taxon>Ascomycota</taxon>
        <taxon>Pezizomycotina</taxon>
        <taxon>Eurotiomycetes</taxon>
        <taxon>Eurotiomycetidae</taxon>
        <taxon>Eurotiales</taxon>
        <taxon>Aspergillaceae</taxon>
        <taxon>Penicillium</taxon>
    </lineage>
</organism>
<accession>A0A9W9Q9M9</accession>
<reference evidence="2" key="1">
    <citation type="submission" date="2022-12" db="EMBL/GenBank/DDBJ databases">
        <authorList>
            <person name="Petersen C."/>
        </authorList>
    </citation>
    <scope>NUCLEOTIDE SEQUENCE</scope>
    <source>
        <strain evidence="2">IBT 35673</strain>
    </source>
</reference>
<reference evidence="2" key="2">
    <citation type="journal article" date="2023" name="IMA Fungus">
        <title>Comparative genomic study of the Penicillium genus elucidates a diverse pangenome and 15 lateral gene transfer events.</title>
        <authorList>
            <person name="Petersen C."/>
            <person name="Sorensen T."/>
            <person name="Nielsen M.R."/>
            <person name="Sondergaard T.E."/>
            <person name="Sorensen J.L."/>
            <person name="Fitzpatrick D.A."/>
            <person name="Frisvad J.C."/>
            <person name="Nielsen K.L."/>
        </authorList>
    </citation>
    <scope>NUCLEOTIDE SEQUENCE</scope>
    <source>
        <strain evidence="2">IBT 35673</strain>
    </source>
</reference>
<dbReference type="Proteomes" id="UP001147695">
    <property type="component" value="Unassembled WGS sequence"/>
</dbReference>
<dbReference type="EMBL" id="JAPZBQ010000005">
    <property type="protein sequence ID" value="KAJ5329565.1"/>
    <property type="molecule type" value="Genomic_DNA"/>
</dbReference>
<comment type="caution">
    <text evidence="2">The sequence shown here is derived from an EMBL/GenBank/DDBJ whole genome shotgun (WGS) entry which is preliminary data.</text>
</comment>
<name>A0A9W9Q9M9_PENBR</name>
<protein>
    <submittedName>
        <fullName evidence="2">Uncharacterized protein</fullName>
    </submittedName>
</protein>